<dbReference type="OrthoDB" id="5730196at2"/>
<dbReference type="Gene3D" id="1.10.287.470">
    <property type="entry name" value="Helix hairpin bin"/>
    <property type="match status" value="1"/>
</dbReference>
<dbReference type="RefSeq" id="WP_101517524.1">
    <property type="nucleotide sequence ID" value="NZ_PKUS01000003.1"/>
</dbReference>
<dbReference type="AlphaFoldDB" id="A0A2N5X6B8"/>
<evidence type="ECO:0000259" key="4">
    <source>
        <dbReference type="Pfam" id="PF25917"/>
    </source>
</evidence>
<organism evidence="5 6">
    <name type="scientific">Pseudohalioglobus lutimaris</name>
    <dbReference type="NCBI Taxonomy" id="1737061"/>
    <lineage>
        <taxon>Bacteria</taxon>
        <taxon>Pseudomonadati</taxon>
        <taxon>Pseudomonadota</taxon>
        <taxon>Gammaproteobacteria</taxon>
        <taxon>Cellvibrionales</taxon>
        <taxon>Halieaceae</taxon>
        <taxon>Pseudohalioglobus</taxon>
    </lineage>
</organism>
<sequence>MTSIKKQSLLALLMLAVATAVAVGLYLRQPPAQIAHPEYKPVSVDVAVAVKESVQVEVQAQGTVGPLRESTLMAEVAGRIIEVSEHFLVGSFVAEGEVLLRIDPRDYQTDLLRAQSAVESAESTLAQERGRAEVALREWKKLPANSQRSPEARDLYLRKPQLELAEAQLLAAMADLNTARDRLERTIIKSPYSAVIRQKHSELGQFVGAGTKVAEVFSVDVAEVRLPIPQSRLNYLELPGIQGGGGSAVIDLYTDVSGEVKHWPATLHRTEGVYDERSRVLYAVARIEDPYALEHPEREPLRLGTFVNANIGGREFPGIVVLPRYVLRAGNLLWVVDENNILRNRKVTVLRTGGDRIFVSSGLNEGERISLTALDPSLSGARVEVNTSTPTDRLNQEGDALPSEATASNTGIAHKPTTAAVTP</sequence>
<dbReference type="Gene3D" id="2.40.30.170">
    <property type="match status" value="1"/>
</dbReference>
<dbReference type="GO" id="GO:0015562">
    <property type="term" value="F:efflux transmembrane transporter activity"/>
    <property type="evidence" value="ECO:0007669"/>
    <property type="project" value="TreeGrafter"/>
</dbReference>
<name>A0A2N5X6B8_9GAMM</name>
<comment type="caution">
    <text evidence="5">The sequence shown here is derived from an EMBL/GenBank/DDBJ whole genome shotgun (WGS) entry which is preliminary data.</text>
</comment>
<evidence type="ECO:0000256" key="1">
    <source>
        <dbReference type="ARBA" id="ARBA00009477"/>
    </source>
</evidence>
<feature type="domain" description="Multidrug resistance protein MdtA-like barrel-sandwich hybrid" evidence="4">
    <location>
        <begin position="71"/>
        <end position="214"/>
    </location>
</feature>
<dbReference type="Gene3D" id="2.40.50.100">
    <property type="match status" value="1"/>
</dbReference>
<dbReference type="GO" id="GO:1990281">
    <property type="term" value="C:efflux pump complex"/>
    <property type="evidence" value="ECO:0007669"/>
    <property type="project" value="TreeGrafter"/>
</dbReference>
<dbReference type="InterPro" id="IPR058625">
    <property type="entry name" value="MdtA-like_BSH"/>
</dbReference>
<dbReference type="EMBL" id="PKUS01000003">
    <property type="protein sequence ID" value="PLW70030.1"/>
    <property type="molecule type" value="Genomic_DNA"/>
</dbReference>
<feature type="region of interest" description="Disordered" evidence="2">
    <location>
        <begin position="387"/>
        <end position="423"/>
    </location>
</feature>
<proteinExistence type="inferred from homology"/>
<dbReference type="PANTHER" id="PTHR30469">
    <property type="entry name" value="MULTIDRUG RESISTANCE PROTEIN MDTA"/>
    <property type="match status" value="1"/>
</dbReference>
<dbReference type="PANTHER" id="PTHR30469:SF12">
    <property type="entry name" value="MULTIDRUG RESISTANCE PROTEIN MDTA"/>
    <property type="match status" value="1"/>
</dbReference>
<dbReference type="Gene3D" id="2.40.420.20">
    <property type="match status" value="1"/>
</dbReference>
<protein>
    <recommendedName>
        <fullName evidence="4">Multidrug resistance protein MdtA-like barrel-sandwich hybrid domain-containing protein</fullName>
    </recommendedName>
</protein>
<feature type="chain" id="PRO_5014756336" description="Multidrug resistance protein MdtA-like barrel-sandwich hybrid domain-containing protein" evidence="3">
    <location>
        <begin position="23"/>
        <end position="423"/>
    </location>
</feature>
<dbReference type="Pfam" id="PF25917">
    <property type="entry name" value="BSH_RND"/>
    <property type="match status" value="1"/>
</dbReference>
<comment type="similarity">
    <text evidence="1">Belongs to the membrane fusion protein (MFP) (TC 8.A.1) family.</text>
</comment>
<feature type="signal peptide" evidence="3">
    <location>
        <begin position="1"/>
        <end position="22"/>
    </location>
</feature>
<accession>A0A2N5X6B8</accession>
<keyword evidence="6" id="KW-1185">Reference proteome</keyword>
<dbReference type="NCBIfam" id="TIGR01730">
    <property type="entry name" value="RND_mfp"/>
    <property type="match status" value="1"/>
</dbReference>
<dbReference type="InterPro" id="IPR006143">
    <property type="entry name" value="RND_pump_MFP"/>
</dbReference>
<evidence type="ECO:0000256" key="3">
    <source>
        <dbReference type="SAM" id="SignalP"/>
    </source>
</evidence>
<gene>
    <name evidence="5" type="ORF">C0039_05805</name>
</gene>
<keyword evidence="3" id="KW-0732">Signal</keyword>
<evidence type="ECO:0000256" key="2">
    <source>
        <dbReference type="SAM" id="MobiDB-lite"/>
    </source>
</evidence>
<evidence type="ECO:0000313" key="6">
    <source>
        <dbReference type="Proteomes" id="UP000235005"/>
    </source>
</evidence>
<reference evidence="5 6" key="1">
    <citation type="submission" date="2018-01" db="EMBL/GenBank/DDBJ databases">
        <title>The draft genome sequence of Halioglobus lutimaris HF004.</title>
        <authorList>
            <person name="Du Z.-J."/>
            <person name="Shi M.-J."/>
        </authorList>
    </citation>
    <scope>NUCLEOTIDE SEQUENCE [LARGE SCALE GENOMIC DNA]</scope>
    <source>
        <strain evidence="5 6">HF004</strain>
    </source>
</reference>
<evidence type="ECO:0000313" key="5">
    <source>
        <dbReference type="EMBL" id="PLW70030.1"/>
    </source>
</evidence>
<dbReference type="Proteomes" id="UP000235005">
    <property type="component" value="Unassembled WGS sequence"/>
</dbReference>
<dbReference type="SUPFAM" id="SSF111369">
    <property type="entry name" value="HlyD-like secretion proteins"/>
    <property type="match status" value="1"/>
</dbReference>